<dbReference type="AlphaFoldDB" id="A0A7X5ZID5"/>
<gene>
    <name evidence="3" type="ORF">HBF25_10205</name>
</gene>
<dbReference type="PANTHER" id="PTHR30203:SF25">
    <property type="entry name" value="OUTER MEMBRANE PROTEIN-RELATED"/>
    <property type="match status" value="1"/>
</dbReference>
<dbReference type="EMBL" id="JAARLZ010000005">
    <property type="protein sequence ID" value="NII06757.1"/>
    <property type="molecule type" value="Genomic_DNA"/>
</dbReference>
<feature type="chain" id="PRO_5031599792" evidence="2">
    <location>
        <begin position="18"/>
        <end position="467"/>
    </location>
</feature>
<reference evidence="3 4" key="1">
    <citation type="submission" date="2020-03" db="EMBL/GenBank/DDBJ databases">
        <authorList>
            <person name="Lai Q."/>
        </authorList>
    </citation>
    <scope>NUCLEOTIDE SEQUENCE [LARGE SCALE GENOMIC DNA]</scope>
    <source>
        <strain evidence="3 4">CCUG 25036</strain>
    </source>
</reference>
<name>A0A7X5ZID5_9GAMM</name>
<evidence type="ECO:0000256" key="2">
    <source>
        <dbReference type="RuleBase" id="RU362097"/>
    </source>
</evidence>
<evidence type="ECO:0000313" key="3">
    <source>
        <dbReference type="EMBL" id="NII06757.1"/>
    </source>
</evidence>
<keyword evidence="2" id="KW-0812">Transmembrane</keyword>
<dbReference type="GO" id="GO:0015562">
    <property type="term" value="F:efflux transmembrane transporter activity"/>
    <property type="evidence" value="ECO:0007669"/>
    <property type="project" value="InterPro"/>
</dbReference>
<keyword evidence="2" id="KW-0449">Lipoprotein</keyword>
<keyword evidence="2" id="KW-0732">Signal</keyword>
<dbReference type="RefSeq" id="WP_166948031.1">
    <property type="nucleotide sequence ID" value="NZ_JAARLZ010000005.1"/>
</dbReference>
<dbReference type="GO" id="GO:0009279">
    <property type="term" value="C:cell outer membrane"/>
    <property type="evidence" value="ECO:0007669"/>
    <property type="project" value="UniProtKB-SubCell"/>
</dbReference>
<dbReference type="PROSITE" id="PS51257">
    <property type="entry name" value="PROKAR_LIPOPROTEIN"/>
    <property type="match status" value="1"/>
</dbReference>
<keyword evidence="4" id="KW-1185">Reference proteome</keyword>
<organism evidence="3 4">
    <name type="scientific">Luteibacter anthropi</name>
    <dbReference type="NCBI Taxonomy" id="564369"/>
    <lineage>
        <taxon>Bacteria</taxon>
        <taxon>Pseudomonadati</taxon>
        <taxon>Pseudomonadota</taxon>
        <taxon>Gammaproteobacteria</taxon>
        <taxon>Lysobacterales</taxon>
        <taxon>Rhodanobacteraceae</taxon>
        <taxon>Luteibacter</taxon>
    </lineage>
</organism>
<comment type="caution">
    <text evidence="3">The sequence shown here is derived from an EMBL/GenBank/DDBJ whole genome shotgun (WGS) entry which is preliminary data.</text>
</comment>
<protein>
    <submittedName>
        <fullName evidence="3">Efflux transporter outer membrane subunit</fullName>
    </submittedName>
</protein>
<dbReference type="NCBIfam" id="TIGR01845">
    <property type="entry name" value="outer_NodT"/>
    <property type="match status" value="1"/>
</dbReference>
<proteinExistence type="inferred from homology"/>
<keyword evidence="2" id="KW-0472">Membrane</keyword>
<dbReference type="PANTHER" id="PTHR30203">
    <property type="entry name" value="OUTER MEMBRANE CATION EFFLUX PROTEIN"/>
    <property type="match status" value="1"/>
</dbReference>
<dbReference type="Proteomes" id="UP000490980">
    <property type="component" value="Unassembled WGS sequence"/>
</dbReference>
<dbReference type="Gene3D" id="1.20.1600.10">
    <property type="entry name" value="Outer membrane efflux proteins (OEP)"/>
    <property type="match status" value="1"/>
</dbReference>
<accession>A0A7X5ZID5</accession>
<dbReference type="InterPro" id="IPR003423">
    <property type="entry name" value="OMP_efflux"/>
</dbReference>
<keyword evidence="2" id="KW-0564">Palmitate</keyword>
<sequence>MKSLLVVAMAGTLVACATVGPDYQPPRASLPSTWSQSHDGMTPADVESLRTWWRRFDDPLLDRLVDQALASNQDLGIALARLQQARADRSIAAAGLGPSVGARGSLQTLRTSRRTDPPGAGVTQAYDAGIDASWELDLFGGLHRNLEAADARVSAVEADGYALRVALLAELATDYGQLRMTQARLTVAQENIDTLRDSERIAERAWHAGLGTEADYRQARAEREAAQAQPAQLEAGIARLSHTLGVLAGGFPGDWKEALQATAPTPLLPPRLPLSMPSDVIRQRPDLRADERRLAAATADIGVAEAARYPRFSIPLSLGTDAHLLHDLFSAASASWSLAFAGSQTVYDGGRNRANVVHAEAEAQAARLAWERDVRLALRDVEDALTGLDTARRRREYLAAAIDDSRAALDRATRLYRQGLSGYQPVLTAQRSLNTARDARLLNDQDELDAGIALYKALGAGWNTPPL</sequence>
<comment type="similarity">
    <text evidence="1 2">Belongs to the outer membrane factor (OMF) (TC 1.B.17) family.</text>
</comment>
<dbReference type="Gene3D" id="2.20.200.10">
    <property type="entry name" value="Outer membrane efflux proteins (OEP)"/>
    <property type="match status" value="1"/>
</dbReference>
<dbReference type="Pfam" id="PF02321">
    <property type="entry name" value="OEP"/>
    <property type="match status" value="2"/>
</dbReference>
<feature type="signal peptide" evidence="2">
    <location>
        <begin position="1"/>
        <end position="17"/>
    </location>
</feature>
<dbReference type="InterPro" id="IPR010131">
    <property type="entry name" value="MdtP/NodT-like"/>
</dbReference>
<comment type="subcellular location">
    <subcellularLocation>
        <location evidence="2">Cell outer membrane</location>
        <topology evidence="2">Lipid-anchor</topology>
    </subcellularLocation>
</comment>
<dbReference type="SUPFAM" id="SSF56954">
    <property type="entry name" value="Outer membrane efflux proteins (OEP)"/>
    <property type="match status" value="1"/>
</dbReference>
<keyword evidence="2" id="KW-1134">Transmembrane beta strand</keyword>
<evidence type="ECO:0000313" key="4">
    <source>
        <dbReference type="Proteomes" id="UP000490980"/>
    </source>
</evidence>
<evidence type="ECO:0000256" key="1">
    <source>
        <dbReference type="ARBA" id="ARBA00007613"/>
    </source>
</evidence>